<dbReference type="Proteomes" id="UP000460715">
    <property type="component" value="Unassembled WGS sequence"/>
</dbReference>
<protein>
    <submittedName>
        <fullName evidence="2">VWA domain-containing protein</fullName>
    </submittedName>
</protein>
<dbReference type="OrthoDB" id="9807628at2"/>
<dbReference type="EMBL" id="SNVJ01000006">
    <property type="protein sequence ID" value="MXP63565.1"/>
    <property type="molecule type" value="Genomic_DNA"/>
</dbReference>
<reference evidence="2 3" key="1">
    <citation type="submission" date="2019-03" db="EMBL/GenBank/DDBJ databases">
        <title>Roseomonas sp. a novel Roseomonas species isolated from Sea whip Gorgonian.</title>
        <authorList>
            <person name="Li F."/>
            <person name="Pan X."/>
            <person name="Huang S."/>
            <person name="Li Z."/>
            <person name="Meng B."/>
        </authorList>
    </citation>
    <scope>NUCLEOTIDE SEQUENCE [LARGE SCALE GENOMIC DNA]</scope>
    <source>
        <strain evidence="2 3">M0104</strain>
    </source>
</reference>
<dbReference type="InterPro" id="IPR036465">
    <property type="entry name" value="vWFA_dom_sf"/>
</dbReference>
<evidence type="ECO:0000256" key="1">
    <source>
        <dbReference type="SAM" id="MobiDB-lite"/>
    </source>
</evidence>
<comment type="caution">
    <text evidence="2">The sequence shown here is derived from an EMBL/GenBank/DDBJ whole genome shotgun (WGS) entry which is preliminary data.</text>
</comment>
<feature type="region of interest" description="Disordered" evidence="1">
    <location>
        <begin position="428"/>
        <end position="479"/>
    </location>
</feature>
<dbReference type="Gene3D" id="3.40.50.410">
    <property type="entry name" value="von Willebrand factor, type A domain"/>
    <property type="match status" value="1"/>
</dbReference>
<evidence type="ECO:0000313" key="2">
    <source>
        <dbReference type="EMBL" id="MXP63565.1"/>
    </source>
</evidence>
<name>A0A845B9W4_9PROT</name>
<dbReference type="RefSeq" id="WP_160936683.1">
    <property type="nucleotide sequence ID" value="NZ_SNVJ01000006.1"/>
</dbReference>
<dbReference type="PANTHER" id="PTHR22550:SF14">
    <property type="entry name" value="VWFA DOMAIN-CONTAINING PROTEIN"/>
    <property type="match status" value="1"/>
</dbReference>
<accession>A0A845B9W4</accession>
<dbReference type="AlphaFoldDB" id="A0A845B9W4"/>
<sequence length="508" mass="53378">MSGFLAAFHVLRPWWLLLALAGPAALLLERARRRGAGGWRGVVAPHLLAALLVRDGVPPRLRPATVALLLFPVLAVALAGPSWRREPSPFVADSARLVVALDLSRAAEPALAAGKRKVRDLVAARAGARTGLVAYAGSAHPALPPTDDPRLIEAYLDALSPKVMPRDGDAAGAALEAGLAMLEAGEGGAGTVVLVTPAVPATQAAAFQAAAGQAGPHAIVLLATGQGPFAGAPGATVVAPAPDTADVDQVAALARRNFATAPADDPAMRWRDAGPWVALLAVPMALLFARRGFLAALLLLALGARPAMAAEGDLNWFWQLWLTPDQRAQLMLDRGEPARAAGLFTDPVRRGAALYRAGDFDGAATAFSQGDTAEAAYDLGNAQMMRPRAWAEAIEAYDHALQLRPDFPEARENRDLAAAFLRAWEAASKDRAANQTDQPETHPPDPDQIVVDQPPQPEGERRETQGDTPGQGLSDGEIQALWMRRVGGTPADFLRLRFARQAAAGGTP</sequence>
<evidence type="ECO:0000313" key="3">
    <source>
        <dbReference type="Proteomes" id="UP000460715"/>
    </source>
</evidence>
<dbReference type="SUPFAM" id="SSF53300">
    <property type="entry name" value="vWA-like"/>
    <property type="match status" value="1"/>
</dbReference>
<gene>
    <name evidence="2" type="ORF">E0493_09405</name>
</gene>
<dbReference type="SUPFAM" id="SSF48452">
    <property type="entry name" value="TPR-like"/>
    <property type="match status" value="1"/>
</dbReference>
<dbReference type="InterPro" id="IPR011990">
    <property type="entry name" value="TPR-like_helical_dom_sf"/>
</dbReference>
<organism evidence="2 3">
    <name type="scientific">Teichococcus coralli</name>
    <dbReference type="NCBI Taxonomy" id="2545983"/>
    <lineage>
        <taxon>Bacteria</taxon>
        <taxon>Pseudomonadati</taxon>
        <taxon>Pseudomonadota</taxon>
        <taxon>Alphaproteobacteria</taxon>
        <taxon>Acetobacterales</taxon>
        <taxon>Roseomonadaceae</taxon>
        <taxon>Roseomonas</taxon>
    </lineage>
</organism>
<dbReference type="InterPro" id="IPR050768">
    <property type="entry name" value="UPF0353/GerABKA_families"/>
</dbReference>
<dbReference type="Gene3D" id="1.25.40.10">
    <property type="entry name" value="Tetratricopeptide repeat domain"/>
    <property type="match status" value="1"/>
</dbReference>
<proteinExistence type="predicted"/>
<keyword evidence="3" id="KW-1185">Reference proteome</keyword>
<dbReference type="PANTHER" id="PTHR22550">
    <property type="entry name" value="SPORE GERMINATION PROTEIN"/>
    <property type="match status" value="1"/>
</dbReference>